<dbReference type="RefSeq" id="WP_072380108.1">
    <property type="nucleotide sequence ID" value="NZ_FNXB01000040.1"/>
</dbReference>
<gene>
    <name evidence="1" type="ORF">RTCCBAU85039_5378</name>
    <name evidence="2" type="ORF">SAMN05216228_103268</name>
</gene>
<dbReference type="Gene3D" id="3.40.50.150">
    <property type="entry name" value="Vaccinia Virus protein VP39"/>
    <property type="match status" value="1"/>
</dbReference>
<dbReference type="GO" id="GO:0008168">
    <property type="term" value="F:methyltransferase activity"/>
    <property type="evidence" value="ECO:0007669"/>
    <property type="project" value="UniProtKB-KW"/>
</dbReference>
<dbReference type="InterPro" id="IPR029063">
    <property type="entry name" value="SAM-dependent_MTases_sf"/>
</dbReference>
<keyword evidence="2" id="KW-0808">Transferase</keyword>
<dbReference type="SUPFAM" id="SSF53335">
    <property type="entry name" value="S-adenosyl-L-methionine-dependent methyltransferases"/>
    <property type="match status" value="1"/>
</dbReference>
<sequence>MPEENDKRSPVALEQRGVSADQRMFSPSAARNSEPILAVLERVLPTHGVVLEIGCGTGEHAVCFAKAMPNLTWLPSDPDADARASTASWIKFTGLNNVLAPLDIDVCSRLWGVEQTTPFDAIVSINMIHIAPWAASLGLFAGAGRLLCAGGLLILYGPFMRDGVHNAPSNAAFDASLKAHNPSWGVRDIADLERVGEASRLSLRETIKMPANNMSVVFSSGTA</sequence>
<accession>A0A1H8U855</accession>
<evidence type="ECO:0000313" key="2">
    <source>
        <dbReference type="EMBL" id="SEO99472.1"/>
    </source>
</evidence>
<organism evidence="1 3">
    <name type="scientific">Rhizobium tibeticum</name>
    <dbReference type="NCBI Taxonomy" id="501024"/>
    <lineage>
        <taxon>Bacteria</taxon>
        <taxon>Pseudomonadati</taxon>
        <taxon>Pseudomonadota</taxon>
        <taxon>Alphaproteobacteria</taxon>
        <taxon>Hyphomicrobiales</taxon>
        <taxon>Rhizobiaceae</taxon>
        <taxon>Rhizobium/Agrobacterium group</taxon>
        <taxon>Rhizobium</taxon>
    </lineage>
</organism>
<reference evidence="2 4" key="1">
    <citation type="submission" date="2016-10" db="EMBL/GenBank/DDBJ databases">
        <authorList>
            <person name="Varghese N."/>
            <person name="Submissions S."/>
        </authorList>
    </citation>
    <scope>NUCLEOTIDE SEQUENCE [LARGE SCALE GENOMIC DNA]</scope>
    <source>
        <strain evidence="2 4">CGMCC 1.7071</strain>
    </source>
</reference>
<dbReference type="Proteomes" id="UP000198939">
    <property type="component" value="Unassembled WGS sequence"/>
</dbReference>
<reference evidence="1" key="2">
    <citation type="submission" date="2016-10" db="EMBL/GenBank/DDBJ databases">
        <authorList>
            <person name="de Groot N.N."/>
        </authorList>
    </citation>
    <scope>NUCLEOTIDE SEQUENCE [LARGE SCALE GENOMIC DNA]</scope>
    <source>
        <strain evidence="1">CCBAU85039</strain>
    </source>
</reference>
<dbReference type="PANTHER" id="PTHR20974:SF0">
    <property type="entry name" value="UPF0585 PROTEIN CG18661"/>
    <property type="match status" value="1"/>
</dbReference>
<evidence type="ECO:0000313" key="1">
    <source>
        <dbReference type="EMBL" id="SEI16147.1"/>
    </source>
</evidence>
<protein>
    <submittedName>
        <fullName evidence="2">SAM-dependent methyltransferase</fullName>
    </submittedName>
</protein>
<dbReference type="EMBL" id="FOCV01000032">
    <property type="protein sequence ID" value="SEO99472.1"/>
    <property type="molecule type" value="Genomic_DNA"/>
</dbReference>
<dbReference type="OrthoDB" id="5525831at2"/>
<dbReference type="Pfam" id="PF06080">
    <property type="entry name" value="DUF938"/>
    <property type="match status" value="1"/>
</dbReference>
<keyword evidence="2" id="KW-0489">Methyltransferase</keyword>
<reference evidence="3" key="3">
    <citation type="submission" date="2016-10" db="EMBL/GenBank/DDBJ databases">
        <authorList>
            <person name="Wibberg D."/>
        </authorList>
    </citation>
    <scope>NUCLEOTIDE SEQUENCE [LARGE SCALE GENOMIC DNA]</scope>
</reference>
<dbReference type="STRING" id="501024.RTCCBAU85039_5378"/>
<evidence type="ECO:0000313" key="3">
    <source>
        <dbReference type="Proteomes" id="UP000183063"/>
    </source>
</evidence>
<dbReference type="InterPro" id="IPR010342">
    <property type="entry name" value="DUF938"/>
</dbReference>
<dbReference type="AlphaFoldDB" id="A0A1H8U855"/>
<name>A0A1H8U855_9HYPH</name>
<evidence type="ECO:0000313" key="4">
    <source>
        <dbReference type="Proteomes" id="UP000198939"/>
    </source>
</evidence>
<dbReference type="GO" id="GO:0032259">
    <property type="term" value="P:methylation"/>
    <property type="evidence" value="ECO:0007669"/>
    <property type="project" value="UniProtKB-KW"/>
</dbReference>
<keyword evidence="4" id="KW-1185">Reference proteome</keyword>
<dbReference type="EMBL" id="FNXB01000040">
    <property type="protein sequence ID" value="SEI16147.1"/>
    <property type="molecule type" value="Genomic_DNA"/>
</dbReference>
<dbReference type="PANTHER" id="PTHR20974">
    <property type="entry name" value="UPF0585 PROTEIN CG18661"/>
    <property type="match status" value="1"/>
</dbReference>
<proteinExistence type="predicted"/>
<dbReference type="Proteomes" id="UP000183063">
    <property type="component" value="Unassembled WGS sequence"/>
</dbReference>